<dbReference type="SUPFAM" id="SSF53850">
    <property type="entry name" value="Periplasmic binding protein-like II"/>
    <property type="match status" value="1"/>
</dbReference>
<proteinExistence type="predicted"/>
<keyword evidence="1" id="KW-1003">Cell membrane</keyword>
<dbReference type="InterPro" id="IPR006059">
    <property type="entry name" value="SBP"/>
</dbReference>
<evidence type="ECO:0000256" key="3">
    <source>
        <dbReference type="ARBA" id="ARBA00023136"/>
    </source>
</evidence>
<evidence type="ECO:0000313" key="7">
    <source>
        <dbReference type="Proteomes" id="UP000179243"/>
    </source>
</evidence>
<evidence type="ECO:0000256" key="5">
    <source>
        <dbReference type="ARBA" id="ARBA00023288"/>
    </source>
</evidence>
<dbReference type="Proteomes" id="UP000179243">
    <property type="component" value="Unassembled WGS sequence"/>
</dbReference>
<protein>
    <recommendedName>
        <fullName evidence="8">ABC transporter substrate-binding protein</fullName>
    </recommendedName>
</protein>
<comment type="caution">
    <text evidence="6">The sequence shown here is derived from an EMBL/GenBank/DDBJ whole genome shotgun (WGS) entry which is preliminary data.</text>
</comment>
<evidence type="ECO:0000256" key="4">
    <source>
        <dbReference type="ARBA" id="ARBA00023139"/>
    </source>
</evidence>
<evidence type="ECO:0000256" key="2">
    <source>
        <dbReference type="ARBA" id="ARBA00022729"/>
    </source>
</evidence>
<keyword evidence="5" id="KW-0449">Lipoprotein</keyword>
<accession>A0A1F7F0Y3</accession>
<dbReference type="PANTHER" id="PTHR43649">
    <property type="entry name" value="ARABINOSE-BINDING PROTEIN-RELATED"/>
    <property type="match status" value="1"/>
</dbReference>
<keyword evidence="2" id="KW-0732">Signal</keyword>
<keyword evidence="4" id="KW-0564">Palmitate</keyword>
<evidence type="ECO:0000256" key="1">
    <source>
        <dbReference type="ARBA" id="ARBA00022475"/>
    </source>
</evidence>
<name>A0A1F7F0Y3_UNCRA</name>
<dbReference type="Gene3D" id="3.40.190.10">
    <property type="entry name" value="Periplasmic binding protein-like II"/>
    <property type="match status" value="1"/>
</dbReference>
<dbReference type="PANTHER" id="PTHR43649:SF33">
    <property type="entry name" value="POLYGALACTURONAN_RHAMNOGALACTURONAN-BINDING PROTEIN YTCQ"/>
    <property type="match status" value="1"/>
</dbReference>
<reference evidence="6 7" key="1">
    <citation type="journal article" date="2016" name="Nat. Commun.">
        <title>Thousands of microbial genomes shed light on interconnected biogeochemical processes in an aquifer system.</title>
        <authorList>
            <person name="Anantharaman K."/>
            <person name="Brown C.T."/>
            <person name="Hug L.A."/>
            <person name="Sharon I."/>
            <person name="Castelle C.J."/>
            <person name="Probst A.J."/>
            <person name="Thomas B.C."/>
            <person name="Singh A."/>
            <person name="Wilkins M.J."/>
            <person name="Karaoz U."/>
            <person name="Brodie E.L."/>
            <person name="Williams K.H."/>
            <person name="Hubbard S.S."/>
            <person name="Banfield J.F."/>
        </authorList>
    </citation>
    <scope>NUCLEOTIDE SEQUENCE [LARGE SCALE GENOMIC DNA]</scope>
</reference>
<dbReference type="AlphaFoldDB" id="A0A1F7F0Y3"/>
<dbReference type="InterPro" id="IPR050490">
    <property type="entry name" value="Bact_solute-bd_prot1"/>
</dbReference>
<keyword evidence="3" id="KW-0472">Membrane</keyword>
<sequence>MIIFPFGKAPAVILVAALLAGGWLLLHPRGKEDANLVLWSFAKTHITAYNQALPALNHAYPDVKLSVKQIHFEALNRRLLSSFWSDLPSQPDLVEIEISCVGTYFKGPKEQIGFEDLKPRLVESGMYNRIVRNRLATWSNRGGIYGIPNDVHPVMLAYRRDIADSLGICVDSLYTWDRFIEAGRRFTVEGERYMIELNEQNVGSLECFLFQRGGGYFDSLGNVIFDNPVAVATMEWFVPLVTGKGRIGADLGSGQNAAVLFYKALEEGYYLFFICPDWRSSFIQEYSPRLAGKMALMPMPAFYPGGRRTSTQGGTMMAITKACKDKDKAWKTALFLYTNPEGRSRSFKKTNIIPPFRDAWTEPVFHEPNAFWSGQKLGEMYIGLADSIPPQYSNPFVVLAKGKLSQALVSCTQYYSVNGSSGFRDHIRKALTASADEVRKYQKRGLIE</sequence>
<organism evidence="6 7">
    <name type="scientific">Candidatus Raymondbacteria bacterium RIFOXYD12_FULL_49_13</name>
    <dbReference type="NCBI Taxonomy" id="1817890"/>
    <lineage>
        <taxon>Bacteria</taxon>
        <taxon>Raymondiibacteriota</taxon>
    </lineage>
</organism>
<evidence type="ECO:0008006" key="8">
    <source>
        <dbReference type="Google" id="ProtNLM"/>
    </source>
</evidence>
<dbReference type="Pfam" id="PF13416">
    <property type="entry name" value="SBP_bac_8"/>
    <property type="match status" value="1"/>
</dbReference>
<dbReference type="EMBL" id="MFYX01000151">
    <property type="protein sequence ID" value="OGK00223.1"/>
    <property type="molecule type" value="Genomic_DNA"/>
</dbReference>
<evidence type="ECO:0000313" key="6">
    <source>
        <dbReference type="EMBL" id="OGK00223.1"/>
    </source>
</evidence>
<gene>
    <name evidence="6" type="ORF">A2519_07055</name>
</gene>